<name>A0AA41KHF2_9EURY</name>
<feature type="transmembrane region" description="Helical" evidence="1">
    <location>
        <begin position="99"/>
        <end position="116"/>
    </location>
</feature>
<sequence>MGIARASRWFVAAGALFFLGVQLAIAAGAPRRTVVTLGLYGFVLHVAFGKAYALVPSYFERSLAWPTAPAIQWPLSVAGTAALALAPAGPAWLDPAGTALWAGSVAIFLGTLGWTIRDNPTGAATGTGDANAHRRPVDRRANAVVPVALGYLSLAVVAALAGAFGSGWLADQQRSHLLAAGTAALLVFGVGFRLFPRFLVAEPPRRLVAVVLLTGAVGPALLAFGLFSPTVLLVGGVVEAVAVLGFAVSYLVLFARSDRRRVGFYAVALGAVAGVAGVGLGLAMAVTAREPALVRAHYRLMLVGFLGLTVVGAAYQFYPPAVGTWPLASDRTALGSIALLGGGLGLQVVGALLGHDLVSAVGAILGVSGAALFAYLLFAAFDRRRGR</sequence>
<dbReference type="AlphaFoldDB" id="A0AA41KHF2"/>
<keyword evidence="1" id="KW-0472">Membrane</keyword>
<feature type="transmembrane region" description="Helical" evidence="1">
    <location>
        <begin position="333"/>
        <end position="354"/>
    </location>
</feature>
<dbReference type="EMBL" id="JAHQXE010000001">
    <property type="protein sequence ID" value="MBV0900548.1"/>
    <property type="molecule type" value="Genomic_DNA"/>
</dbReference>
<feature type="transmembrane region" description="Helical" evidence="1">
    <location>
        <begin position="176"/>
        <end position="195"/>
    </location>
</feature>
<feature type="transmembrane region" description="Helical" evidence="1">
    <location>
        <begin position="143"/>
        <end position="164"/>
    </location>
</feature>
<reference evidence="2" key="1">
    <citation type="submission" date="2021-06" db="EMBL/GenBank/DDBJ databases">
        <title>New haloarchaea isolates fom saline soil.</title>
        <authorList>
            <person name="Duran-Viseras A."/>
            <person name="Sanchez-Porro C.S."/>
            <person name="Ventosa A."/>
        </authorList>
    </citation>
    <scope>NUCLEOTIDE SEQUENCE</scope>
    <source>
        <strain evidence="2">JCM 18369</strain>
    </source>
</reference>
<feature type="transmembrane region" description="Helical" evidence="1">
    <location>
        <begin position="298"/>
        <end position="321"/>
    </location>
</feature>
<comment type="caution">
    <text evidence="2">The sequence shown here is derived from an EMBL/GenBank/DDBJ whole genome shotgun (WGS) entry which is preliminary data.</text>
</comment>
<organism evidence="2 3">
    <name type="scientific">Haloarcula salina</name>
    <dbReference type="NCBI Taxonomy" id="1429914"/>
    <lineage>
        <taxon>Archaea</taxon>
        <taxon>Methanobacteriati</taxon>
        <taxon>Methanobacteriota</taxon>
        <taxon>Stenosarchaea group</taxon>
        <taxon>Halobacteria</taxon>
        <taxon>Halobacteriales</taxon>
        <taxon>Haloarculaceae</taxon>
        <taxon>Haloarcula</taxon>
    </lineage>
</organism>
<accession>A0AA41KHF2</accession>
<feature type="transmembrane region" description="Helical" evidence="1">
    <location>
        <begin position="233"/>
        <end position="255"/>
    </location>
</feature>
<evidence type="ECO:0000256" key="1">
    <source>
        <dbReference type="SAM" id="Phobius"/>
    </source>
</evidence>
<keyword evidence="1" id="KW-0812">Transmembrane</keyword>
<evidence type="ECO:0000313" key="2">
    <source>
        <dbReference type="EMBL" id="MBV0900548.1"/>
    </source>
</evidence>
<protein>
    <submittedName>
        <fullName evidence="2">Uncharacterized protein</fullName>
    </submittedName>
</protein>
<feature type="transmembrane region" description="Helical" evidence="1">
    <location>
        <begin position="262"/>
        <end position="286"/>
    </location>
</feature>
<dbReference type="RefSeq" id="WP_162412161.1">
    <property type="nucleotide sequence ID" value="NZ_JAHQXE010000001.1"/>
</dbReference>
<gene>
    <name evidence="2" type="ORF">KTS37_01995</name>
</gene>
<proteinExistence type="predicted"/>
<evidence type="ECO:0000313" key="3">
    <source>
        <dbReference type="Proteomes" id="UP001166304"/>
    </source>
</evidence>
<dbReference type="Proteomes" id="UP001166304">
    <property type="component" value="Unassembled WGS sequence"/>
</dbReference>
<feature type="transmembrane region" description="Helical" evidence="1">
    <location>
        <begin position="36"/>
        <end position="59"/>
    </location>
</feature>
<feature type="transmembrane region" description="Helical" evidence="1">
    <location>
        <begin position="207"/>
        <end position="227"/>
    </location>
</feature>
<feature type="transmembrane region" description="Helical" evidence="1">
    <location>
        <begin position="71"/>
        <end position="93"/>
    </location>
</feature>
<feature type="transmembrane region" description="Helical" evidence="1">
    <location>
        <begin position="360"/>
        <end position="381"/>
    </location>
</feature>
<keyword evidence="3" id="KW-1185">Reference proteome</keyword>
<keyword evidence="1" id="KW-1133">Transmembrane helix</keyword>